<gene>
    <name evidence="13" type="ORF">Afil01_49090</name>
</gene>
<feature type="domain" description="Signal transduction histidine kinase subgroup 3 dimerisation and phosphoacceptor" evidence="11">
    <location>
        <begin position="190"/>
        <end position="256"/>
    </location>
</feature>
<evidence type="ECO:0000313" key="13">
    <source>
        <dbReference type="EMBL" id="GLZ80102.1"/>
    </source>
</evidence>
<keyword evidence="14" id="KW-1185">Reference proteome</keyword>
<keyword evidence="9" id="KW-0472">Membrane</keyword>
<evidence type="ECO:0000256" key="6">
    <source>
        <dbReference type="ARBA" id="ARBA00022777"/>
    </source>
</evidence>
<keyword evidence="4" id="KW-0808">Transferase</keyword>
<dbReference type="InterPro" id="IPR055558">
    <property type="entry name" value="DUF7134"/>
</dbReference>
<keyword evidence="3" id="KW-0597">Phosphoprotein</keyword>
<proteinExistence type="predicted"/>
<feature type="transmembrane region" description="Helical" evidence="9">
    <location>
        <begin position="67"/>
        <end position="100"/>
    </location>
</feature>
<keyword evidence="9" id="KW-0812">Transmembrane</keyword>
<evidence type="ECO:0000259" key="12">
    <source>
        <dbReference type="Pfam" id="PF23539"/>
    </source>
</evidence>
<dbReference type="GO" id="GO:0000155">
    <property type="term" value="F:phosphorelay sensor kinase activity"/>
    <property type="evidence" value="ECO:0007669"/>
    <property type="project" value="InterPro"/>
</dbReference>
<keyword evidence="5" id="KW-0547">Nucleotide-binding</keyword>
<dbReference type="SUPFAM" id="SSF55874">
    <property type="entry name" value="ATPase domain of HSP90 chaperone/DNA topoisomerase II/histidine kinase"/>
    <property type="match status" value="1"/>
</dbReference>
<reference evidence="13" key="1">
    <citation type="submission" date="2023-03" db="EMBL/GenBank/DDBJ databases">
        <title>Actinorhabdospora filicis NBRC 111898.</title>
        <authorList>
            <person name="Ichikawa N."/>
            <person name="Sato H."/>
            <person name="Tonouchi N."/>
        </authorList>
    </citation>
    <scope>NUCLEOTIDE SEQUENCE</scope>
    <source>
        <strain evidence="13">NBRC 111898</strain>
    </source>
</reference>
<dbReference type="Pfam" id="PF07730">
    <property type="entry name" value="HisKA_3"/>
    <property type="match status" value="1"/>
</dbReference>
<keyword evidence="9" id="KW-1133">Transmembrane helix</keyword>
<protein>
    <recommendedName>
        <fullName evidence="2">histidine kinase</fullName>
        <ecNumber evidence="2">2.7.13.3</ecNumber>
    </recommendedName>
</protein>
<dbReference type="EC" id="2.7.13.3" evidence="2"/>
<accession>A0A9W6SQN7</accession>
<dbReference type="InterPro" id="IPR003594">
    <property type="entry name" value="HATPase_dom"/>
</dbReference>
<dbReference type="CDD" id="cd16917">
    <property type="entry name" value="HATPase_UhpB-NarQ-NarX-like"/>
    <property type="match status" value="1"/>
</dbReference>
<evidence type="ECO:0000256" key="9">
    <source>
        <dbReference type="SAM" id="Phobius"/>
    </source>
</evidence>
<feature type="transmembrane region" description="Helical" evidence="9">
    <location>
        <begin position="137"/>
        <end position="155"/>
    </location>
</feature>
<evidence type="ECO:0000259" key="11">
    <source>
        <dbReference type="Pfam" id="PF07730"/>
    </source>
</evidence>
<keyword evidence="6 13" id="KW-0418">Kinase</keyword>
<dbReference type="InterPro" id="IPR036890">
    <property type="entry name" value="HATPase_C_sf"/>
</dbReference>
<dbReference type="InterPro" id="IPR050482">
    <property type="entry name" value="Sensor_HK_TwoCompSys"/>
</dbReference>
<dbReference type="Gene3D" id="3.30.565.10">
    <property type="entry name" value="Histidine kinase-like ATPase, C-terminal domain"/>
    <property type="match status" value="1"/>
</dbReference>
<dbReference type="Proteomes" id="UP001165079">
    <property type="component" value="Unassembled WGS sequence"/>
</dbReference>
<dbReference type="Pfam" id="PF23539">
    <property type="entry name" value="DUF7134"/>
    <property type="match status" value="1"/>
</dbReference>
<dbReference type="GO" id="GO:0016020">
    <property type="term" value="C:membrane"/>
    <property type="evidence" value="ECO:0007669"/>
    <property type="project" value="InterPro"/>
</dbReference>
<evidence type="ECO:0000256" key="5">
    <source>
        <dbReference type="ARBA" id="ARBA00022741"/>
    </source>
</evidence>
<evidence type="ECO:0000256" key="1">
    <source>
        <dbReference type="ARBA" id="ARBA00000085"/>
    </source>
</evidence>
<evidence type="ECO:0000256" key="7">
    <source>
        <dbReference type="ARBA" id="ARBA00022840"/>
    </source>
</evidence>
<evidence type="ECO:0000256" key="2">
    <source>
        <dbReference type="ARBA" id="ARBA00012438"/>
    </source>
</evidence>
<dbReference type="InterPro" id="IPR011712">
    <property type="entry name" value="Sig_transdc_His_kin_sub3_dim/P"/>
</dbReference>
<evidence type="ECO:0000313" key="14">
    <source>
        <dbReference type="Proteomes" id="UP001165079"/>
    </source>
</evidence>
<dbReference type="AlphaFoldDB" id="A0A9W6SQN7"/>
<feature type="domain" description="DUF7134" evidence="12">
    <location>
        <begin position="13"/>
        <end position="162"/>
    </location>
</feature>
<keyword evidence="8" id="KW-0902">Two-component regulatory system</keyword>
<dbReference type="EMBL" id="BSTX01000003">
    <property type="protein sequence ID" value="GLZ80102.1"/>
    <property type="molecule type" value="Genomic_DNA"/>
</dbReference>
<name>A0A9W6SQN7_9ACTN</name>
<keyword evidence="7" id="KW-0067">ATP-binding</keyword>
<evidence type="ECO:0000259" key="10">
    <source>
        <dbReference type="Pfam" id="PF02518"/>
    </source>
</evidence>
<dbReference type="PANTHER" id="PTHR24421">
    <property type="entry name" value="NITRATE/NITRITE SENSOR PROTEIN NARX-RELATED"/>
    <property type="match status" value="1"/>
</dbReference>
<dbReference type="GO" id="GO:0046983">
    <property type="term" value="F:protein dimerization activity"/>
    <property type="evidence" value="ECO:0007669"/>
    <property type="project" value="InterPro"/>
</dbReference>
<evidence type="ECO:0000256" key="3">
    <source>
        <dbReference type="ARBA" id="ARBA00022553"/>
    </source>
</evidence>
<sequence length="392" mass="40784">MPGRGVFYGAHMVSRPRNWVDPALAATAVATLVTDVLLMPGGVRFGALAVAVVYGGVLAVRRRFPRAVLVATLVGLVAYSLLTGPGMVATVPLLVAVFTATDAGHGLLAALLVDPPLLAVVTKAVLTPQPGQTVRDVVQTAFLPVGWFLAAWVLGKVTRQRREYVAQVEARAAEAVRTREEVARRRAGQERLRIARELHDTLTHAISVIKVQAGVAVHLAAKRGDDVPDSLVAIRDASRTATRELRRTLEVLRDPDDTAPGAGLADLPRLIADSRAAGVTAALSIVGEAFPLPSDVDLAAFRVVQEALTNVARHSGASAAEVEVSYGDVELTVAVTDAGRGDTASPPVPGIGLIGMRERVTALGGRLSAAPTAGGGFAVRAVLPLAMAGAVR</sequence>
<evidence type="ECO:0000256" key="8">
    <source>
        <dbReference type="ARBA" id="ARBA00023012"/>
    </source>
</evidence>
<dbReference type="GO" id="GO:0005524">
    <property type="term" value="F:ATP binding"/>
    <property type="evidence" value="ECO:0007669"/>
    <property type="project" value="UniProtKB-KW"/>
</dbReference>
<dbReference type="Pfam" id="PF02518">
    <property type="entry name" value="HATPase_c"/>
    <property type="match status" value="1"/>
</dbReference>
<dbReference type="Gene3D" id="1.20.5.1930">
    <property type="match status" value="1"/>
</dbReference>
<feature type="domain" description="Histidine kinase/HSP90-like ATPase" evidence="10">
    <location>
        <begin position="299"/>
        <end position="386"/>
    </location>
</feature>
<organism evidence="13 14">
    <name type="scientific">Actinorhabdospora filicis</name>
    <dbReference type="NCBI Taxonomy" id="1785913"/>
    <lineage>
        <taxon>Bacteria</taxon>
        <taxon>Bacillati</taxon>
        <taxon>Actinomycetota</taxon>
        <taxon>Actinomycetes</taxon>
        <taxon>Micromonosporales</taxon>
        <taxon>Micromonosporaceae</taxon>
        <taxon>Actinorhabdospora</taxon>
    </lineage>
</organism>
<feature type="transmembrane region" description="Helical" evidence="9">
    <location>
        <begin position="42"/>
        <end position="60"/>
    </location>
</feature>
<comment type="catalytic activity">
    <reaction evidence="1">
        <text>ATP + protein L-histidine = ADP + protein N-phospho-L-histidine.</text>
        <dbReference type="EC" id="2.7.13.3"/>
    </reaction>
</comment>
<comment type="caution">
    <text evidence="13">The sequence shown here is derived from an EMBL/GenBank/DDBJ whole genome shotgun (WGS) entry which is preliminary data.</text>
</comment>
<dbReference type="PANTHER" id="PTHR24421:SF10">
    <property type="entry name" value="NITRATE_NITRITE SENSOR PROTEIN NARQ"/>
    <property type="match status" value="1"/>
</dbReference>
<evidence type="ECO:0000256" key="4">
    <source>
        <dbReference type="ARBA" id="ARBA00022679"/>
    </source>
</evidence>